<gene>
    <name evidence="2" type="ORF">E5161_20495</name>
</gene>
<protein>
    <submittedName>
        <fullName evidence="2">Nuclear transport factor 2 family protein</fullName>
    </submittedName>
</protein>
<dbReference type="SUPFAM" id="SSF54427">
    <property type="entry name" value="NTF2-like"/>
    <property type="match status" value="1"/>
</dbReference>
<dbReference type="OrthoDB" id="2083380at2"/>
<accession>A0A4U0EZZ0</accession>
<dbReference type="Gene3D" id="3.10.450.50">
    <property type="match status" value="1"/>
</dbReference>
<dbReference type="InterPro" id="IPR037401">
    <property type="entry name" value="SnoaL-like"/>
</dbReference>
<dbReference type="Proteomes" id="UP000309673">
    <property type="component" value="Unassembled WGS sequence"/>
</dbReference>
<proteinExistence type="predicted"/>
<dbReference type="Pfam" id="PF12680">
    <property type="entry name" value="SnoaL_2"/>
    <property type="match status" value="1"/>
</dbReference>
<dbReference type="AlphaFoldDB" id="A0A4U0EZZ0"/>
<organism evidence="2 3">
    <name type="scientific">Cohnella pontilimi</name>
    <dbReference type="NCBI Taxonomy" id="2564100"/>
    <lineage>
        <taxon>Bacteria</taxon>
        <taxon>Bacillati</taxon>
        <taxon>Bacillota</taxon>
        <taxon>Bacilli</taxon>
        <taxon>Bacillales</taxon>
        <taxon>Paenibacillaceae</taxon>
        <taxon>Cohnella</taxon>
    </lineage>
</organism>
<evidence type="ECO:0000259" key="1">
    <source>
        <dbReference type="Pfam" id="PF12680"/>
    </source>
</evidence>
<sequence>MRERAQGVFRKHLKHLSDKAWINLWAEDGVLEFPYAPKGYPDMMEGKADIYDYMKSFPKNFEVEFTDLIFHIPVDPELVIAELNSVGKQRETGNPYNQTYISVVETKDGFITRYKDY</sequence>
<keyword evidence="3" id="KW-1185">Reference proteome</keyword>
<feature type="domain" description="SnoaL-like" evidence="1">
    <location>
        <begin position="19"/>
        <end position="114"/>
    </location>
</feature>
<dbReference type="EMBL" id="SUPK01000016">
    <property type="protein sequence ID" value="TJY37667.1"/>
    <property type="molecule type" value="Genomic_DNA"/>
</dbReference>
<evidence type="ECO:0000313" key="2">
    <source>
        <dbReference type="EMBL" id="TJY37667.1"/>
    </source>
</evidence>
<evidence type="ECO:0000313" key="3">
    <source>
        <dbReference type="Proteomes" id="UP000309673"/>
    </source>
</evidence>
<reference evidence="2 3" key="1">
    <citation type="submission" date="2019-04" db="EMBL/GenBank/DDBJ databases">
        <title>Cohnella sp. nov., isolated from soil.</title>
        <authorList>
            <person name="Kim W."/>
        </authorList>
    </citation>
    <scope>NUCLEOTIDE SEQUENCE [LARGE SCALE GENOMIC DNA]</scope>
    <source>
        <strain evidence="2 3">CAU 1483</strain>
    </source>
</reference>
<comment type="caution">
    <text evidence="2">The sequence shown here is derived from an EMBL/GenBank/DDBJ whole genome shotgun (WGS) entry which is preliminary data.</text>
</comment>
<name>A0A4U0EZZ0_9BACL</name>
<dbReference type="InterPro" id="IPR032710">
    <property type="entry name" value="NTF2-like_dom_sf"/>
</dbReference>